<comment type="function">
    <text evidence="4">Microtubule inner protein (MIP) part of the dynein-decorated doublet microtubules (DMTs) in cilia axoneme. Acts as a regulator of cilium basal body docking and positioning in mono- and multiciliated cells. Regulates basal body docking and cilia formation in multiciliated lung cells. Regulates kinocilium positioning and stereocilia bundle morphogenesis in the inner ear.</text>
</comment>
<reference evidence="6 7" key="1">
    <citation type="journal article" date="2023" name="Genes (Basel)">
        <title>Chromosome-Level Genome Assembly and Circadian Gene Repertoire of the Patagonia Blennie Eleginops maclovinus-The Closest Ancestral Proxy of Antarctic Cryonotothenioids.</title>
        <authorList>
            <person name="Cheng C.C."/>
            <person name="Rivera-Colon A.G."/>
            <person name="Minhas B.F."/>
            <person name="Wilson L."/>
            <person name="Rayamajhi N."/>
            <person name="Vargas-Chacoff L."/>
            <person name="Catchen J.M."/>
        </authorList>
    </citation>
    <scope>NUCLEOTIDE SEQUENCE [LARGE SCALE GENOMIC DNA]</scope>
    <source>
        <strain evidence="6">JMC-PN-2008</strain>
    </source>
</reference>
<feature type="region of interest" description="Disordered" evidence="5">
    <location>
        <begin position="159"/>
        <end position="243"/>
    </location>
</feature>
<dbReference type="InterPro" id="IPR038797">
    <property type="entry name" value="Fltp"/>
</dbReference>
<dbReference type="GO" id="GO:0036064">
    <property type="term" value="C:ciliary basal body"/>
    <property type="evidence" value="ECO:0007669"/>
    <property type="project" value="TreeGrafter"/>
</dbReference>
<organism evidence="6 7">
    <name type="scientific">Eleginops maclovinus</name>
    <name type="common">Patagonian blennie</name>
    <name type="synonym">Eleginus maclovinus</name>
    <dbReference type="NCBI Taxonomy" id="56733"/>
    <lineage>
        <taxon>Eukaryota</taxon>
        <taxon>Metazoa</taxon>
        <taxon>Chordata</taxon>
        <taxon>Craniata</taxon>
        <taxon>Vertebrata</taxon>
        <taxon>Euteleostomi</taxon>
        <taxon>Actinopterygii</taxon>
        <taxon>Neopterygii</taxon>
        <taxon>Teleostei</taxon>
        <taxon>Neoteleostei</taxon>
        <taxon>Acanthomorphata</taxon>
        <taxon>Eupercaria</taxon>
        <taxon>Perciformes</taxon>
        <taxon>Notothenioidei</taxon>
        <taxon>Eleginopidae</taxon>
        <taxon>Eleginops</taxon>
    </lineage>
</organism>
<feature type="region of interest" description="Disordered" evidence="5">
    <location>
        <begin position="90"/>
        <end position="129"/>
    </location>
</feature>
<proteinExistence type="inferred from homology"/>
<dbReference type="Proteomes" id="UP001346869">
    <property type="component" value="Unassembled WGS sequence"/>
</dbReference>
<evidence type="ECO:0000256" key="3">
    <source>
        <dbReference type="ARBA" id="ARBA00033306"/>
    </source>
</evidence>
<evidence type="ECO:0000313" key="6">
    <source>
        <dbReference type="EMBL" id="KAK5863020.1"/>
    </source>
</evidence>
<sequence>MQRVNKTKAEAVTDADMFSYSANQYESAYKPQRLQNWGETAKDFKKRPTAQEGHTTFIANNRGHLLPGVVKHGSAWPDFKGTWDLPDRIPAQRINPTGRSVEGLSRLKSWGLDPEDTDTSQPHRCSRNTYRLQEPGELDVVEQNNEDVEQDIAALSLKEASPEAPSSSKQTHKDEQQEHAWPDFKGTWDLPDRIPAQRINPTGRSVEGLSRLKSWGLDPEDTDTSQPHRCSRNTYRLQEPGELDVVEQNNEDVEQDIAALSLKEASPEAPSSSKQTHKDEQQEQ</sequence>
<evidence type="ECO:0000256" key="4">
    <source>
        <dbReference type="ARBA" id="ARBA00045261"/>
    </source>
</evidence>
<comment type="similarity">
    <text evidence="1">Belongs to the Flattop family.</text>
</comment>
<dbReference type="AlphaFoldDB" id="A0AAN7XNP0"/>
<comment type="caution">
    <text evidence="6">The sequence shown here is derived from an EMBL/GenBank/DDBJ whole genome shotgun (WGS) entry which is preliminary data.</text>
</comment>
<evidence type="ECO:0000256" key="2">
    <source>
        <dbReference type="ARBA" id="ARBA00019181"/>
    </source>
</evidence>
<dbReference type="GO" id="GO:0044782">
    <property type="term" value="P:cilium organization"/>
    <property type="evidence" value="ECO:0007669"/>
    <property type="project" value="TreeGrafter"/>
</dbReference>
<keyword evidence="7" id="KW-1185">Reference proteome</keyword>
<name>A0AAN7XNP0_ELEMC</name>
<feature type="compositionally biased region" description="Basic and acidic residues" evidence="5">
    <location>
        <begin position="171"/>
        <end position="182"/>
    </location>
</feature>
<evidence type="ECO:0000313" key="7">
    <source>
        <dbReference type="Proteomes" id="UP001346869"/>
    </source>
</evidence>
<protein>
    <recommendedName>
        <fullName evidence="2">Protein Flattop</fullName>
    </recommendedName>
    <alternativeName>
        <fullName evidence="3">Cilia- and flagella-associated protein 126</fullName>
    </alternativeName>
</protein>
<dbReference type="PANTHER" id="PTHR34639:SF1">
    <property type="entry name" value="PROTEIN FLATTOP"/>
    <property type="match status" value="1"/>
</dbReference>
<gene>
    <name evidence="6" type="ORF">PBY51_000083</name>
</gene>
<feature type="compositionally biased region" description="Polar residues" evidence="5">
    <location>
        <begin position="119"/>
        <end position="129"/>
    </location>
</feature>
<dbReference type="PANTHER" id="PTHR34639">
    <property type="entry name" value="PROTEIN FLATTOP"/>
    <property type="match status" value="1"/>
</dbReference>
<feature type="compositionally biased region" description="Polar residues" evidence="5">
    <location>
        <begin position="224"/>
        <end position="236"/>
    </location>
</feature>
<feature type="region of interest" description="Disordered" evidence="5">
    <location>
        <begin position="260"/>
        <end position="284"/>
    </location>
</feature>
<dbReference type="CDD" id="cd23705">
    <property type="entry name" value="Flattop"/>
    <property type="match status" value="1"/>
</dbReference>
<accession>A0AAN7XNP0</accession>
<reference evidence="6 7" key="2">
    <citation type="journal article" date="2023" name="Mol. Biol. Evol.">
        <title>Genomics of Secondarily Temperate Adaptation in the Only Non-Antarctic Icefish.</title>
        <authorList>
            <person name="Rivera-Colon A.G."/>
            <person name="Rayamajhi N."/>
            <person name="Minhas B.F."/>
            <person name="Madrigal G."/>
            <person name="Bilyk K.T."/>
            <person name="Yoon V."/>
            <person name="Hune M."/>
            <person name="Gregory S."/>
            <person name="Cheng C.H.C."/>
            <person name="Catchen J.M."/>
        </authorList>
    </citation>
    <scope>NUCLEOTIDE SEQUENCE [LARGE SCALE GENOMIC DNA]</scope>
    <source>
        <strain evidence="6">JMC-PN-2008</strain>
    </source>
</reference>
<dbReference type="EMBL" id="JAUZQC010000011">
    <property type="protein sequence ID" value="KAK5863020.1"/>
    <property type="molecule type" value="Genomic_DNA"/>
</dbReference>
<evidence type="ECO:0000256" key="1">
    <source>
        <dbReference type="ARBA" id="ARBA00009887"/>
    </source>
</evidence>
<dbReference type="Pfam" id="PF22611">
    <property type="entry name" value="CFAP126"/>
    <property type="match status" value="1"/>
</dbReference>
<evidence type="ECO:0000256" key="5">
    <source>
        <dbReference type="SAM" id="MobiDB-lite"/>
    </source>
</evidence>